<name>A0ABX1GLG0_9FLAO</name>
<keyword evidence="2" id="KW-1185">Reference proteome</keyword>
<reference evidence="1 2" key="1">
    <citation type="submission" date="2020-04" db="EMBL/GenBank/DDBJ databases">
        <authorList>
            <person name="Yoon J."/>
        </authorList>
    </citation>
    <scope>NUCLEOTIDE SEQUENCE [LARGE SCALE GENOMIC DNA]</scope>
    <source>
        <strain evidence="1 2">DJ-13</strain>
    </source>
</reference>
<evidence type="ECO:0000313" key="2">
    <source>
        <dbReference type="Proteomes" id="UP000718451"/>
    </source>
</evidence>
<proteinExistence type="predicted"/>
<dbReference type="InterPro" id="IPR036641">
    <property type="entry name" value="HPT_dom_sf"/>
</dbReference>
<dbReference type="EMBL" id="JAAWWL010000001">
    <property type="protein sequence ID" value="NKI30721.1"/>
    <property type="molecule type" value="Genomic_DNA"/>
</dbReference>
<accession>A0ABX1GLG0</accession>
<evidence type="ECO:0000313" key="1">
    <source>
        <dbReference type="EMBL" id="NKI30721.1"/>
    </source>
</evidence>
<dbReference type="SUPFAM" id="SSF47226">
    <property type="entry name" value="Histidine-containing phosphotransfer domain, HPT domain"/>
    <property type="match status" value="1"/>
</dbReference>
<dbReference type="RefSeq" id="WP_168550958.1">
    <property type="nucleotide sequence ID" value="NZ_JAAWWL010000001.1"/>
</dbReference>
<dbReference type="Proteomes" id="UP000718451">
    <property type="component" value="Unassembled WGS sequence"/>
</dbReference>
<gene>
    <name evidence="1" type="ORF">HCU67_02110</name>
</gene>
<organism evidence="1 2">
    <name type="scientific">Croceivirga thetidis</name>
    <dbReference type="NCBI Taxonomy" id="2721623"/>
    <lineage>
        <taxon>Bacteria</taxon>
        <taxon>Pseudomonadati</taxon>
        <taxon>Bacteroidota</taxon>
        <taxon>Flavobacteriia</taxon>
        <taxon>Flavobacteriales</taxon>
        <taxon>Flavobacteriaceae</taxon>
        <taxon>Croceivirga</taxon>
    </lineage>
</organism>
<dbReference type="Gene3D" id="1.20.120.160">
    <property type="entry name" value="HPT domain"/>
    <property type="match status" value="1"/>
</dbReference>
<sequence>MMETPNTSYIDSVAGNDETFRLKFIEILKKEYPGEFQHYINKYEERDFPQTASIVHKLKHKLNVCGMQEGYKLAVKYEEELKVESDRFHEQFLEVLKEVDQFIKDL</sequence>
<comment type="caution">
    <text evidence="1">The sequence shown here is derived from an EMBL/GenBank/DDBJ whole genome shotgun (WGS) entry which is preliminary data.</text>
</comment>
<protein>
    <submittedName>
        <fullName evidence="1">Hpt domain-containing protein</fullName>
    </submittedName>
</protein>